<name>A0A934SA47_9RHOB</name>
<dbReference type="RefSeq" id="WP_200684780.1">
    <property type="nucleotide sequence ID" value="NZ_JAEPRQ010000001.1"/>
</dbReference>
<dbReference type="AlphaFoldDB" id="A0A934SA47"/>
<comment type="pathway">
    <text evidence="1 8">Amino-acid biosynthesis; L-lysine biosynthesis via DAP pathway; DL-2,6-diaminopimelate from LL-2,6-diaminopimelate: step 1/1.</text>
</comment>
<feature type="active site" description="Proton donor" evidence="8">
    <location>
        <position position="79"/>
    </location>
</feature>
<dbReference type="InterPro" id="IPR001653">
    <property type="entry name" value="DAP_epimerase_DapF"/>
</dbReference>
<evidence type="ECO:0000256" key="2">
    <source>
        <dbReference type="ARBA" id="ARBA00010219"/>
    </source>
</evidence>
<dbReference type="GO" id="GO:0008837">
    <property type="term" value="F:diaminopimelate epimerase activity"/>
    <property type="evidence" value="ECO:0007669"/>
    <property type="project" value="UniProtKB-UniRule"/>
</dbReference>
<dbReference type="Proteomes" id="UP000640485">
    <property type="component" value="Unassembled WGS sequence"/>
</dbReference>
<comment type="function">
    <text evidence="8">Catalyzes the stereoinversion of LL-2,6-diaminopimelate (L,L-DAP) to meso-diaminopimelate (meso-DAP), a precursor of L-lysine and an essential component of the bacterial peptidoglycan.</text>
</comment>
<feature type="binding site" evidence="8">
    <location>
        <begin position="207"/>
        <end position="208"/>
    </location>
    <ligand>
        <name>substrate</name>
    </ligand>
</feature>
<feature type="active site" evidence="9">
    <location>
        <position position="79"/>
    </location>
</feature>
<comment type="catalytic activity">
    <reaction evidence="7 8">
        <text>(2S,6S)-2,6-diaminopimelate = meso-2,6-diaminopimelate</text>
        <dbReference type="Rhea" id="RHEA:15393"/>
        <dbReference type="ChEBI" id="CHEBI:57609"/>
        <dbReference type="ChEBI" id="CHEBI:57791"/>
        <dbReference type="EC" id="5.1.1.7"/>
    </reaction>
</comment>
<evidence type="ECO:0000256" key="4">
    <source>
        <dbReference type="ARBA" id="ARBA00022605"/>
    </source>
</evidence>
<comment type="subunit">
    <text evidence="8">Homodimer.</text>
</comment>
<organism evidence="10 11">
    <name type="scientific">Paracoccus caeni</name>
    <dbReference type="NCBI Taxonomy" id="657651"/>
    <lineage>
        <taxon>Bacteria</taxon>
        <taxon>Pseudomonadati</taxon>
        <taxon>Pseudomonadota</taxon>
        <taxon>Alphaproteobacteria</taxon>
        <taxon>Rhodobacterales</taxon>
        <taxon>Paracoccaceae</taxon>
        <taxon>Paracoccus</taxon>
    </lineage>
</organism>
<dbReference type="GO" id="GO:0009089">
    <property type="term" value="P:lysine biosynthetic process via diaminopimelate"/>
    <property type="evidence" value="ECO:0007669"/>
    <property type="project" value="UniProtKB-UniRule"/>
</dbReference>
<dbReference type="NCBIfam" id="TIGR00652">
    <property type="entry name" value="DapF"/>
    <property type="match status" value="1"/>
</dbReference>
<comment type="similarity">
    <text evidence="2 8">Belongs to the diaminopimelate epimerase family.</text>
</comment>
<feature type="binding site" evidence="8">
    <location>
        <position position="70"/>
    </location>
    <ligand>
        <name>substrate</name>
    </ligand>
</feature>
<dbReference type="SUPFAM" id="SSF54506">
    <property type="entry name" value="Diaminopimelate epimerase-like"/>
    <property type="match status" value="2"/>
</dbReference>
<gene>
    <name evidence="8" type="primary">dapF</name>
    <name evidence="10" type="ORF">JJJ17_03500</name>
</gene>
<keyword evidence="8" id="KW-0963">Cytoplasm</keyword>
<dbReference type="InterPro" id="IPR018510">
    <property type="entry name" value="DAP_epimerase_AS"/>
</dbReference>
<dbReference type="GO" id="GO:0005829">
    <property type="term" value="C:cytosol"/>
    <property type="evidence" value="ECO:0007669"/>
    <property type="project" value="TreeGrafter"/>
</dbReference>
<dbReference type="EMBL" id="JAEPRQ010000001">
    <property type="protein sequence ID" value="MBK4214986.1"/>
    <property type="molecule type" value="Genomic_DNA"/>
</dbReference>
<reference evidence="10" key="1">
    <citation type="submission" date="2021-01" db="EMBL/GenBank/DDBJ databases">
        <title>Paracoccus amoyensis sp. nov., isolated from the surface seawater along the coast of Xiamen Island, China.</title>
        <authorList>
            <person name="Lyu L."/>
        </authorList>
    </citation>
    <scope>NUCLEOTIDE SEQUENCE</scope>
    <source>
        <strain evidence="10">MJ17</strain>
    </source>
</reference>
<feature type="binding site" evidence="8">
    <location>
        <begin position="80"/>
        <end position="81"/>
    </location>
    <ligand>
        <name>substrate</name>
    </ligand>
</feature>
<feature type="binding site" evidence="8">
    <location>
        <position position="52"/>
    </location>
    <ligand>
        <name>substrate</name>
    </ligand>
</feature>
<keyword evidence="11" id="KW-1185">Reference proteome</keyword>
<evidence type="ECO:0000256" key="3">
    <source>
        <dbReference type="ARBA" id="ARBA00013080"/>
    </source>
</evidence>
<dbReference type="Gene3D" id="3.10.310.10">
    <property type="entry name" value="Diaminopimelate Epimerase, Chain A, domain 1"/>
    <property type="match status" value="2"/>
</dbReference>
<accession>A0A934SA47</accession>
<dbReference type="Pfam" id="PF01678">
    <property type="entry name" value="DAP_epimerase"/>
    <property type="match status" value="2"/>
</dbReference>
<keyword evidence="5 8" id="KW-0457">Lysine biosynthesis</keyword>
<protein>
    <recommendedName>
        <fullName evidence="3 8">Diaminopimelate epimerase</fullName>
        <shortName evidence="8">DAP epimerase</shortName>
        <ecNumber evidence="3 8">5.1.1.7</ecNumber>
    </recommendedName>
    <alternativeName>
        <fullName evidence="8">PLP-independent amino acid racemase</fullName>
    </alternativeName>
</protein>
<keyword evidence="6 8" id="KW-0413">Isomerase</keyword>
<evidence type="ECO:0000256" key="7">
    <source>
        <dbReference type="ARBA" id="ARBA00051712"/>
    </source>
</evidence>
<dbReference type="PANTHER" id="PTHR31689">
    <property type="entry name" value="DIAMINOPIMELATE EPIMERASE, CHLOROPLASTIC"/>
    <property type="match status" value="1"/>
</dbReference>
<feature type="site" description="Could be important to modulate the pK values of the two catalytic cysteine residues" evidence="8">
    <location>
        <position position="158"/>
    </location>
</feature>
<comment type="subcellular location">
    <subcellularLocation>
        <location evidence="8">Cytoplasm</location>
    </subcellularLocation>
</comment>
<feature type="binding site" evidence="8">
    <location>
        <position position="19"/>
    </location>
    <ligand>
        <name>substrate</name>
    </ligand>
</feature>
<dbReference type="PANTHER" id="PTHR31689:SF0">
    <property type="entry name" value="DIAMINOPIMELATE EPIMERASE"/>
    <property type="match status" value="1"/>
</dbReference>
<evidence type="ECO:0000256" key="9">
    <source>
        <dbReference type="PROSITE-ProRule" id="PRU10125"/>
    </source>
</evidence>
<keyword evidence="4 8" id="KW-0028">Amino-acid biosynthesis</keyword>
<evidence type="ECO:0000256" key="1">
    <source>
        <dbReference type="ARBA" id="ARBA00005196"/>
    </source>
</evidence>
<evidence type="ECO:0000256" key="6">
    <source>
        <dbReference type="ARBA" id="ARBA00023235"/>
    </source>
</evidence>
<dbReference type="PROSITE" id="PS01326">
    <property type="entry name" value="DAP_EPIMERASE"/>
    <property type="match status" value="1"/>
</dbReference>
<dbReference type="EC" id="5.1.1.7" evidence="3 8"/>
<proteinExistence type="inferred from homology"/>
<feature type="binding site" evidence="8">
    <location>
        <position position="189"/>
    </location>
    <ligand>
        <name>substrate</name>
    </ligand>
</feature>
<evidence type="ECO:0000256" key="5">
    <source>
        <dbReference type="ARBA" id="ARBA00023154"/>
    </source>
</evidence>
<evidence type="ECO:0000256" key="8">
    <source>
        <dbReference type="HAMAP-Rule" id="MF_00197"/>
    </source>
</evidence>
<feature type="site" description="Could be important to modulate the pK values of the two catalytic cysteine residues" evidence="8">
    <location>
        <position position="207"/>
    </location>
</feature>
<evidence type="ECO:0000313" key="11">
    <source>
        <dbReference type="Proteomes" id="UP000640485"/>
    </source>
</evidence>
<dbReference type="HAMAP" id="MF_00197">
    <property type="entry name" value="DAP_epimerase"/>
    <property type="match status" value="1"/>
</dbReference>
<feature type="binding site" evidence="8">
    <location>
        <begin position="217"/>
        <end position="218"/>
    </location>
    <ligand>
        <name>substrate</name>
    </ligand>
</feature>
<evidence type="ECO:0000313" key="10">
    <source>
        <dbReference type="EMBL" id="MBK4214986.1"/>
    </source>
</evidence>
<comment type="caution">
    <text evidence="10">The sequence shown here is derived from an EMBL/GenBank/DDBJ whole genome shotgun (WGS) entry which is preliminary data.</text>
</comment>
<feature type="binding site" evidence="8">
    <location>
        <position position="156"/>
    </location>
    <ligand>
        <name>substrate</name>
    </ligand>
</feature>
<comment type="caution">
    <text evidence="8">Lacks conserved residue(s) required for the propagation of feature annotation.</text>
</comment>
<sequence>MDDKQPLGLPFAKMNGLGNDFVVIDLRGGGELPAADLVMRIGDRNRGVGFDQLATIQNDDQADVRLRFWNTDGSVSAACGNATRCIARQVMDETGLQKLRLRTDHGVLLAEDAGGGVTRVNMGHPVLDWQQIPLAKQVDIDHLPIEGDPIATGMGNPHITFFVEDAEAVDLAQLGPTYEHHPLYPQRTNVEFVQVVSPEEIILKIWERGAGPTLASGSCSCAAVVAAARRGLTGRKVKVNVPGGVLFIDWREDGVWMEGTTSYVFSGVLTPEWLAG</sequence>